<dbReference type="RefSeq" id="WP_164318101.1">
    <property type="nucleotide sequence ID" value="NZ_JAAGLU010000023.1"/>
</dbReference>
<dbReference type="EMBL" id="JAAGLU010000023">
    <property type="protein sequence ID" value="NEC89326.1"/>
    <property type="molecule type" value="Genomic_DNA"/>
</dbReference>
<accession>A0A6B3BYH7</accession>
<keyword evidence="3" id="KW-0408">Iron</keyword>
<evidence type="ECO:0000313" key="6">
    <source>
        <dbReference type="EMBL" id="NEC89326.1"/>
    </source>
</evidence>
<evidence type="ECO:0000256" key="3">
    <source>
        <dbReference type="ARBA" id="ARBA00023004"/>
    </source>
</evidence>
<keyword evidence="2" id="KW-0479">Metal-binding</keyword>
<feature type="domain" description="Radical SAM core" evidence="5">
    <location>
        <begin position="3"/>
        <end position="240"/>
    </location>
</feature>
<dbReference type="GO" id="GO:0051536">
    <property type="term" value="F:iron-sulfur cluster binding"/>
    <property type="evidence" value="ECO:0007669"/>
    <property type="project" value="UniProtKB-KW"/>
</dbReference>
<dbReference type="CDD" id="cd01335">
    <property type="entry name" value="Radical_SAM"/>
    <property type="match status" value="1"/>
</dbReference>
<dbReference type="SFLD" id="SFLDG01386">
    <property type="entry name" value="main_SPASM_domain-containing"/>
    <property type="match status" value="1"/>
</dbReference>
<evidence type="ECO:0000256" key="4">
    <source>
        <dbReference type="ARBA" id="ARBA00023014"/>
    </source>
</evidence>
<evidence type="ECO:0000256" key="1">
    <source>
        <dbReference type="ARBA" id="ARBA00022691"/>
    </source>
</evidence>
<dbReference type="InterPro" id="IPR026335">
    <property type="entry name" value="rSAM_SPASM_FxsB"/>
</dbReference>
<sequence>MTSPSLQQLVLKVHSRCDLACDHCYVYEHADQGWKARPVVISEEALTRTARRFASYAEAHKLPSVAIILHGGEPLLCGPARLRRICAELTRTLAPVTTLDLQIHTNGIQLSPRHLDVFAEFGVRVGISLDGDRVANDRHRLDRRGRSSYDRVLRGIDLLRTPEYRHLFGGLLCTVDVANDPATVHEALTALNPPRIDYLLPHSTWEHPPPNPSGSPTPYADWLLTVFDLWNEQGRRIPVRTFESVLSTLRGGPSLTEAMGLAPSDLAVVETDGSFEQADSLKTAFDGAAATGYDVFRHGFEEFAQHEGVLARQRGLAGVSEACRRCPVVDSCGGGLYAHRYSAEREFDNPSVFCADLRALVDGIAERVTDRALAPGVCRSDELSFSQLELDRTLLLVAHDDLAPEPGWDDAWRTLLELDSGYDTTQHLNGVLAHPYVRTSLLRSRHEAAGLPRFMALAFAAAVRAGADVMLGWDQPDRAFHLPTLGTFTLAEPGRVEVKATPGGFCVFGAAGPVQVQLTDAAAAFQWRPLDTVELPGRPALVVDDADPYRDCFPVPLASGPTPASFAERLRRAYELLDARLPRWSRDRNAFLVTTVTPLAPGSGLRLGTHGPGALGVAVDFTPEEFARELPRLGRRVRLTSLRETSDLNVLGNRAGRLLDEAFEQLGSSRREDAVRALVELTALPERELTATGAVLAAQLWTEWAEQADAPDVRAHHG</sequence>
<keyword evidence="1" id="KW-0949">S-adenosyl-L-methionine</keyword>
<dbReference type="AlphaFoldDB" id="A0A6B3BYH7"/>
<dbReference type="GO" id="GO:0046872">
    <property type="term" value="F:metal ion binding"/>
    <property type="evidence" value="ECO:0007669"/>
    <property type="project" value="UniProtKB-KW"/>
</dbReference>
<dbReference type="PANTHER" id="PTHR43273">
    <property type="entry name" value="ANAEROBIC SULFATASE-MATURATING ENZYME HOMOLOG ASLB-RELATED"/>
    <property type="match status" value="1"/>
</dbReference>
<dbReference type="PROSITE" id="PS51918">
    <property type="entry name" value="RADICAL_SAM"/>
    <property type="match status" value="1"/>
</dbReference>
<evidence type="ECO:0000259" key="5">
    <source>
        <dbReference type="PROSITE" id="PS51918"/>
    </source>
</evidence>
<gene>
    <name evidence="6" type="ORF">G3I71_26730</name>
</gene>
<dbReference type="Pfam" id="PF04055">
    <property type="entry name" value="Radical_SAM"/>
    <property type="match status" value="1"/>
</dbReference>
<dbReference type="InterPro" id="IPR013785">
    <property type="entry name" value="Aldolase_TIM"/>
</dbReference>
<dbReference type="InterPro" id="IPR058240">
    <property type="entry name" value="rSAM_sf"/>
</dbReference>
<keyword evidence="4" id="KW-0411">Iron-sulfur</keyword>
<dbReference type="InterPro" id="IPR023867">
    <property type="entry name" value="Sulphatase_maturase_rSAM"/>
</dbReference>
<dbReference type="SUPFAM" id="SSF102114">
    <property type="entry name" value="Radical SAM enzymes"/>
    <property type="match status" value="1"/>
</dbReference>
<proteinExistence type="predicted"/>
<dbReference type="InterPro" id="IPR007197">
    <property type="entry name" value="rSAM"/>
</dbReference>
<reference evidence="6" key="1">
    <citation type="submission" date="2020-01" db="EMBL/GenBank/DDBJ databases">
        <title>Insect and environment-associated Actinomycetes.</title>
        <authorList>
            <person name="Currrie C."/>
            <person name="Chevrette M."/>
            <person name="Carlson C."/>
            <person name="Stubbendieck R."/>
            <person name="Wendt-Pienkowski E."/>
        </authorList>
    </citation>
    <scope>NUCLEOTIDE SEQUENCE</scope>
    <source>
        <strain evidence="6">SID12501</strain>
    </source>
</reference>
<dbReference type="GO" id="GO:0016491">
    <property type="term" value="F:oxidoreductase activity"/>
    <property type="evidence" value="ECO:0007669"/>
    <property type="project" value="InterPro"/>
</dbReference>
<evidence type="ECO:0000256" key="2">
    <source>
        <dbReference type="ARBA" id="ARBA00022723"/>
    </source>
</evidence>
<name>A0A6B3BYH7_9ACTN</name>
<protein>
    <submittedName>
        <fullName evidence="6">FxsB family radical SAM/SPASM domain protein</fullName>
    </submittedName>
</protein>
<dbReference type="NCBIfam" id="TIGR04269">
    <property type="entry name" value="SAM_SPASM_FxsB"/>
    <property type="match status" value="1"/>
</dbReference>
<dbReference type="SFLD" id="SFLDG01067">
    <property type="entry name" value="SPASM/twitch_domain_containing"/>
    <property type="match status" value="1"/>
</dbReference>
<organism evidence="6">
    <name type="scientific">Streptomyces sp. SID12501</name>
    <dbReference type="NCBI Taxonomy" id="2706042"/>
    <lineage>
        <taxon>Bacteria</taxon>
        <taxon>Bacillati</taxon>
        <taxon>Actinomycetota</taxon>
        <taxon>Actinomycetes</taxon>
        <taxon>Kitasatosporales</taxon>
        <taxon>Streptomycetaceae</taxon>
        <taxon>Streptomyces</taxon>
    </lineage>
</organism>
<dbReference type="SFLD" id="SFLDG01072">
    <property type="entry name" value="dehydrogenase_like"/>
    <property type="match status" value="1"/>
</dbReference>
<dbReference type="Gene3D" id="3.20.20.70">
    <property type="entry name" value="Aldolase class I"/>
    <property type="match status" value="1"/>
</dbReference>
<dbReference type="NCBIfam" id="NF040587">
    <property type="entry name" value="rSAM_lost_HExxH"/>
    <property type="match status" value="1"/>
</dbReference>
<dbReference type="PANTHER" id="PTHR43273:SF8">
    <property type="entry name" value="RADICAL SAM DOMAIN PROTEIN"/>
    <property type="match status" value="1"/>
</dbReference>
<comment type="caution">
    <text evidence="6">The sequence shown here is derived from an EMBL/GenBank/DDBJ whole genome shotgun (WGS) entry which is preliminary data.</text>
</comment>
<dbReference type="SFLD" id="SFLDS00029">
    <property type="entry name" value="Radical_SAM"/>
    <property type="match status" value="1"/>
</dbReference>